<dbReference type="GO" id="GO:0005524">
    <property type="term" value="F:ATP binding"/>
    <property type="evidence" value="ECO:0007669"/>
    <property type="project" value="UniProtKB-KW"/>
</dbReference>
<proteinExistence type="predicted"/>
<gene>
    <name evidence="6" type="ORF">GCM10010912_44130</name>
</gene>
<keyword evidence="2" id="KW-0547">Nucleotide-binding</keyword>
<feature type="domain" description="ABC transporter" evidence="5">
    <location>
        <begin position="28"/>
        <end position="251"/>
    </location>
</feature>
<evidence type="ECO:0000256" key="3">
    <source>
        <dbReference type="ARBA" id="ARBA00022840"/>
    </source>
</evidence>
<dbReference type="InterPro" id="IPR051782">
    <property type="entry name" value="ABC_Transporter_VariousFunc"/>
</dbReference>
<evidence type="ECO:0000256" key="2">
    <source>
        <dbReference type="ARBA" id="ARBA00022741"/>
    </source>
</evidence>
<dbReference type="InterPro" id="IPR027417">
    <property type="entry name" value="P-loop_NTPase"/>
</dbReference>
<dbReference type="AlphaFoldDB" id="A0A917CN62"/>
<dbReference type="PANTHER" id="PTHR42939:SF2">
    <property type="entry name" value="ABC-TYPE TRANSPORTER ATP-BINDING PROTEIN ECSA"/>
    <property type="match status" value="1"/>
</dbReference>
<evidence type="ECO:0000313" key="7">
    <source>
        <dbReference type="Proteomes" id="UP000637643"/>
    </source>
</evidence>
<dbReference type="Proteomes" id="UP000637643">
    <property type="component" value="Unassembled WGS sequence"/>
</dbReference>
<dbReference type="SUPFAM" id="SSF52540">
    <property type="entry name" value="P-loop containing nucleoside triphosphate hydrolases"/>
    <property type="match status" value="1"/>
</dbReference>
<dbReference type="EMBL" id="BMKR01000021">
    <property type="protein sequence ID" value="GGF94340.1"/>
    <property type="molecule type" value="Genomic_DNA"/>
</dbReference>
<evidence type="ECO:0000256" key="1">
    <source>
        <dbReference type="ARBA" id="ARBA00022448"/>
    </source>
</evidence>
<dbReference type="CDD" id="cd03230">
    <property type="entry name" value="ABC_DR_subfamily_A"/>
    <property type="match status" value="1"/>
</dbReference>
<dbReference type="SMART" id="SM00382">
    <property type="entry name" value="AAA"/>
    <property type="match status" value="1"/>
</dbReference>
<reference evidence="6" key="2">
    <citation type="submission" date="2020-09" db="EMBL/GenBank/DDBJ databases">
        <authorList>
            <person name="Sun Q."/>
            <person name="Zhou Y."/>
        </authorList>
    </citation>
    <scope>NUCLEOTIDE SEQUENCE</scope>
    <source>
        <strain evidence="6">CGMCC 1.16134</strain>
    </source>
</reference>
<evidence type="ECO:0000259" key="5">
    <source>
        <dbReference type="PROSITE" id="PS50893"/>
    </source>
</evidence>
<comment type="caution">
    <text evidence="6">The sequence shown here is derived from an EMBL/GenBank/DDBJ whole genome shotgun (WGS) entry which is preliminary data.</text>
</comment>
<dbReference type="Pfam" id="PF00005">
    <property type="entry name" value="ABC_tran"/>
    <property type="match status" value="1"/>
</dbReference>
<feature type="region of interest" description="Disordered" evidence="4">
    <location>
        <begin position="1"/>
        <end position="23"/>
    </location>
</feature>
<evidence type="ECO:0000313" key="6">
    <source>
        <dbReference type="EMBL" id="GGF94340.1"/>
    </source>
</evidence>
<dbReference type="RefSeq" id="WP_189028723.1">
    <property type="nucleotide sequence ID" value="NZ_BMKR01000021.1"/>
</dbReference>
<dbReference type="GO" id="GO:0016887">
    <property type="term" value="F:ATP hydrolysis activity"/>
    <property type="evidence" value="ECO:0007669"/>
    <property type="project" value="InterPro"/>
</dbReference>
<name>A0A917CN62_9BACL</name>
<keyword evidence="3 6" id="KW-0067">ATP-binding</keyword>
<dbReference type="Gene3D" id="3.40.50.300">
    <property type="entry name" value="P-loop containing nucleotide triphosphate hydrolases"/>
    <property type="match status" value="1"/>
</dbReference>
<accession>A0A917CN62</accession>
<dbReference type="PROSITE" id="PS50893">
    <property type="entry name" value="ABC_TRANSPORTER_2"/>
    <property type="match status" value="1"/>
</dbReference>
<protein>
    <submittedName>
        <fullName evidence="6">Multidrug ABC transporter ATP-binding protein</fullName>
    </submittedName>
</protein>
<sequence length="257" mass="28296">MQEPELTQAGVSDREPEDYGREPGKEIVLDVSIEEAGYEAGDPRIFDIVFQVRRGQLLGLIGPNGAGKSTTIKTLLGLLKHAKSKVTIGGANQTYAYVPEQPVFYEDLTLWEHLDLAGAAYGLEYSVFESTAKRLLEQFGMEKVQNDLPAGFSKGMKQKMMLMLGFLVQPDVYIVDEPFIGLDPRATKDFLRLLEAERDRGAGVLMSTHVLDTAEKICDNFLLISGGQIAASGTLEEIRTRAGLPEASLFDCFDELT</sequence>
<organism evidence="6 7">
    <name type="scientific">Paenibacillus albidus</name>
    <dbReference type="NCBI Taxonomy" id="2041023"/>
    <lineage>
        <taxon>Bacteria</taxon>
        <taxon>Bacillati</taxon>
        <taxon>Bacillota</taxon>
        <taxon>Bacilli</taxon>
        <taxon>Bacillales</taxon>
        <taxon>Paenibacillaceae</taxon>
        <taxon>Paenibacillus</taxon>
    </lineage>
</organism>
<keyword evidence="1" id="KW-0813">Transport</keyword>
<dbReference type="InterPro" id="IPR003593">
    <property type="entry name" value="AAA+_ATPase"/>
</dbReference>
<feature type="compositionally biased region" description="Basic and acidic residues" evidence="4">
    <location>
        <begin position="12"/>
        <end position="23"/>
    </location>
</feature>
<keyword evidence="7" id="KW-1185">Reference proteome</keyword>
<dbReference type="InterPro" id="IPR003439">
    <property type="entry name" value="ABC_transporter-like_ATP-bd"/>
</dbReference>
<evidence type="ECO:0000256" key="4">
    <source>
        <dbReference type="SAM" id="MobiDB-lite"/>
    </source>
</evidence>
<dbReference type="PANTHER" id="PTHR42939">
    <property type="entry name" value="ABC TRANSPORTER ATP-BINDING PROTEIN ALBC-RELATED"/>
    <property type="match status" value="1"/>
</dbReference>
<reference evidence="6" key="1">
    <citation type="journal article" date="2014" name="Int. J. Syst. Evol. Microbiol.">
        <title>Complete genome sequence of Corynebacterium casei LMG S-19264T (=DSM 44701T), isolated from a smear-ripened cheese.</title>
        <authorList>
            <consortium name="US DOE Joint Genome Institute (JGI-PGF)"/>
            <person name="Walter F."/>
            <person name="Albersmeier A."/>
            <person name="Kalinowski J."/>
            <person name="Ruckert C."/>
        </authorList>
    </citation>
    <scope>NUCLEOTIDE SEQUENCE</scope>
    <source>
        <strain evidence="6">CGMCC 1.16134</strain>
    </source>
</reference>